<dbReference type="AlphaFoldDB" id="A0A1F5JY11"/>
<dbReference type="Proteomes" id="UP000177258">
    <property type="component" value="Unassembled WGS sequence"/>
</dbReference>
<evidence type="ECO:0000313" key="2">
    <source>
        <dbReference type="Proteomes" id="UP000177258"/>
    </source>
</evidence>
<proteinExistence type="predicted"/>
<protein>
    <submittedName>
        <fullName evidence="1">Uncharacterized protein</fullName>
    </submittedName>
</protein>
<sequence>MGEVVSNKESKNIPLSEIELTELDKIRWAHDEPHPDDGTQPLFGLSKIIMPVSGGRNHIRMNGVGQLEKIFFAEKSNVGVIDSDREEEWSRLTFSNLGFHRPITSFLNSPKGIVDPLNAERINEIGDFVVEVNQVFTQDHQSRLVIEAQQSVLKMYQQYMQSGILSGDDKMLQQLIENASVHLQTLQKTRESLPEGIRQLVPRVKQLGIFFIDERVFSSVYRGLQFDPLIIKTLYTPETDNLSLSDLREYWWKLPELKPLNLKDLAAL</sequence>
<accession>A0A1F5JY11</accession>
<name>A0A1F5JY11_9BACT</name>
<comment type="caution">
    <text evidence="1">The sequence shown here is derived from an EMBL/GenBank/DDBJ whole genome shotgun (WGS) entry which is preliminary data.</text>
</comment>
<evidence type="ECO:0000313" key="1">
    <source>
        <dbReference type="EMBL" id="OGE33517.1"/>
    </source>
</evidence>
<gene>
    <name evidence="1" type="ORF">A3D83_00935</name>
</gene>
<organism evidence="1 2">
    <name type="scientific">Candidatus Daviesbacteria bacterium RIFCSPHIGHO2_02_FULL_41_10</name>
    <dbReference type="NCBI Taxonomy" id="1797774"/>
    <lineage>
        <taxon>Bacteria</taxon>
        <taxon>Candidatus Daviesiibacteriota</taxon>
    </lineage>
</organism>
<dbReference type="EMBL" id="MFDB01000008">
    <property type="protein sequence ID" value="OGE33517.1"/>
    <property type="molecule type" value="Genomic_DNA"/>
</dbReference>
<reference evidence="1 2" key="1">
    <citation type="journal article" date="2016" name="Nat. Commun.">
        <title>Thousands of microbial genomes shed light on interconnected biogeochemical processes in an aquifer system.</title>
        <authorList>
            <person name="Anantharaman K."/>
            <person name="Brown C.T."/>
            <person name="Hug L.A."/>
            <person name="Sharon I."/>
            <person name="Castelle C.J."/>
            <person name="Probst A.J."/>
            <person name="Thomas B.C."/>
            <person name="Singh A."/>
            <person name="Wilkins M.J."/>
            <person name="Karaoz U."/>
            <person name="Brodie E.L."/>
            <person name="Williams K.H."/>
            <person name="Hubbard S.S."/>
            <person name="Banfield J.F."/>
        </authorList>
    </citation>
    <scope>NUCLEOTIDE SEQUENCE [LARGE SCALE GENOMIC DNA]</scope>
</reference>